<protein>
    <submittedName>
        <fullName evidence="1">Uncharacterized protein</fullName>
    </submittedName>
</protein>
<dbReference type="Proteomes" id="UP000660380">
    <property type="component" value="Unassembled WGS sequence"/>
</dbReference>
<comment type="caution">
    <text evidence="1">The sequence shown here is derived from an EMBL/GenBank/DDBJ whole genome shotgun (WGS) entry which is preliminary data.</text>
</comment>
<dbReference type="RefSeq" id="WP_190909857.1">
    <property type="nucleotide sequence ID" value="NZ_JACJTA010000062.1"/>
</dbReference>
<evidence type="ECO:0000313" key="1">
    <source>
        <dbReference type="EMBL" id="MBD2607386.1"/>
    </source>
</evidence>
<accession>A0ABR8GWQ0</accession>
<organism evidence="1 2">
    <name type="scientific">Scytonema hofmannii FACHB-248</name>
    <dbReference type="NCBI Taxonomy" id="1842502"/>
    <lineage>
        <taxon>Bacteria</taxon>
        <taxon>Bacillati</taxon>
        <taxon>Cyanobacteriota</taxon>
        <taxon>Cyanophyceae</taxon>
        <taxon>Nostocales</taxon>
        <taxon>Scytonemataceae</taxon>
        <taxon>Scytonema</taxon>
    </lineage>
</organism>
<name>A0ABR8GWQ0_9CYAN</name>
<gene>
    <name evidence="1" type="ORF">H6G81_23380</name>
</gene>
<reference evidence="1 2" key="1">
    <citation type="journal article" date="2020" name="ISME J.">
        <title>Comparative genomics reveals insights into cyanobacterial evolution and habitat adaptation.</title>
        <authorList>
            <person name="Chen M.Y."/>
            <person name="Teng W.K."/>
            <person name="Zhao L."/>
            <person name="Hu C.X."/>
            <person name="Zhou Y.K."/>
            <person name="Han B.P."/>
            <person name="Song L.R."/>
            <person name="Shu W.S."/>
        </authorList>
    </citation>
    <scope>NUCLEOTIDE SEQUENCE [LARGE SCALE GENOMIC DNA]</scope>
    <source>
        <strain evidence="1 2">FACHB-248</strain>
    </source>
</reference>
<proteinExistence type="predicted"/>
<sequence>MLFSLFEDCILIEAIAYSWSERRSPLAGTPCHRLLVIRTTGNIKHHSGKASA</sequence>
<dbReference type="EMBL" id="JACJTA010000062">
    <property type="protein sequence ID" value="MBD2607386.1"/>
    <property type="molecule type" value="Genomic_DNA"/>
</dbReference>
<evidence type="ECO:0000313" key="2">
    <source>
        <dbReference type="Proteomes" id="UP000660380"/>
    </source>
</evidence>
<keyword evidence="2" id="KW-1185">Reference proteome</keyword>